<dbReference type="Proteomes" id="UP001500782">
    <property type="component" value="Unassembled WGS sequence"/>
</dbReference>
<keyword evidence="1" id="KW-0238">DNA-binding</keyword>
<name>A0ABP3FP42_9BACI</name>
<evidence type="ECO:0000256" key="1">
    <source>
        <dbReference type="ARBA" id="ARBA00023125"/>
    </source>
</evidence>
<organism evidence="4 5">
    <name type="scientific">Bacillus carboniphilus</name>
    <dbReference type="NCBI Taxonomy" id="86663"/>
    <lineage>
        <taxon>Bacteria</taxon>
        <taxon>Bacillati</taxon>
        <taxon>Bacillota</taxon>
        <taxon>Bacilli</taxon>
        <taxon>Bacillales</taxon>
        <taxon>Bacillaceae</taxon>
        <taxon>Bacillus</taxon>
    </lineage>
</organism>
<evidence type="ECO:0000313" key="4">
    <source>
        <dbReference type="EMBL" id="GAA0322240.1"/>
    </source>
</evidence>
<dbReference type="PANTHER" id="PTHR30290">
    <property type="entry name" value="PERIPLASMIC BINDING COMPONENT OF ABC TRANSPORTER"/>
    <property type="match status" value="1"/>
</dbReference>
<dbReference type="Gene3D" id="3.40.190.10">
    <property type="entry name" value="Periplasmic binding protein-like II"/>
    <property type="match status" value="1"/>
</dbReference>
<dbReference type="SUPFAM" id="SSF53850">
    <property type="entry name" value="Periplasmic binding protein-like II"/>
    <property type="match status" value="1"/>
</dbReference>
<dbReference type="Pfam" id="PF12793">
    <property type="entry name" value="SgrR_N"/>
    <property type="match status" value="1"/>
</dbReference>
<sequence length="550" mass="64747">MAGERLNVPLTVPTKLIADVWGCSHRNVKLIIQKLEGKDWILWDSGVGRGNPSRVKLLVSPFSLIENERLHEYKAALLDTNSVGNNKSMSVFGWERRPWETIDILRIPFYRPLGRLSPKNPLRRTNLHFLQLVCNRLVKIEGGRYVGDIALDWFHTKDYTTWTFILRKGVTFHNGKPLEAADVISSYERLQYSYYEPLSQFIKSIRTEGSFEIRFELNEPNPQFLEIVAHPALSIFSEGENNIPMGTGPFRLLQNHLDITILEANDYYFGERPYIDRVEAWVLNRGSYNELHSNEMEGLFHLQNYPFWKEAFVSWKTKERYDPGGKIIFFNEERMDVEVRCQLVNLLQQYRIETDEIRKKGVRIGSLIKLDEETESVEIQENKRFTYNQTITIWTFNGAGNEEDAMALKTFLIRKGIKVILHVVSFEDIHKRESMVEADLVLYEQPVLEARLASYVMVFQSLLSQFLWGNETRHYIQDLVKQSFQKDYIEDSQRTFFLLEKWLIDNGLFLPLYRWKQEVHYPDSLKQVHINDLGWVDYHKVWKINESDMV</sequence>
<dbReference type="InterPro" id="IPR025370">
    <property type="entry name" value="SgrR_HTH_N"/>
</dbReference>
<keyword evidence="5" id="KW-1185">Reference proteome</keyword>
<dbReference type="PANTHER" id="PTHR30290:SF72">
    <property type="entry name" value="HTH-TYPE TRANSCRIPTIONAL REGULATOR SGRR"/>
    <property type="match status" value="1"/>
</dbReference>
<reference evidence="5" key="1">
    <citation type="journal article" date="2019" name="Int. J. Syst. Evol. Microbiol.">
        <title>The Global Catalogue of Microorganisms (GCM) 10K type strain sequencing project: providing services to taxonomists for standard genome sequencing and annotation.</title>
        <authorList>
            <consortium name="The Broad Institute Genomics Platform"/>
            <consortium name="The Broad Institute Genome Sequencing Center for Infectious Disease"/>
            <person name="Wu L."/>
            <person name="Ma J."/>
        </authorList>
    </citation>
    <scope>NUCLEOTIDE SEQUENCE [LARGE SCALE GENOMIC DNA]</scope>
    <source>
        <strain evidence="5">JCM 9731</strain>
    </source>
</reference>
<dbReference type="EMBL" id="BAAADJ010000011">
    <property type="protein sequence ID" value="GAA0322240.1"/>
    <property type="molecule type" value="Genomic_DNA"/>
</dbReference>
<protein>
    <submittedName>
        <fullName evidence="4">SgrR family transcriptional regulator</fullName>
    </submittedName>
</protein>
<gene>
    <name evidence="4" type="ORF">GCM10008967_10900</name>
</gene>
<feature type="domain" description="Solute-binding protein family 5" evidence="2">
    <location>
        <begin position="145"/>
        <end position="283"/>
    </location>
</feature>
<accession>A0ABP3FP42</accession>
<comment type="caution">
    <text evidence="4">The sequence shown here is derived from an EMBL/GenBank/DDBJ whole genome shotgun (WGS) entry which is preliminary data.</text>
</comment>
<feature type="domain" description="Transcriptional regulator SgrR N-terminal HTH" evidence="3">
    <location>
        <begin position="16"/>
        <end position="67"/>
    </location>
</feature>
<dbReference type="InterPro" id="IPR000914">
    <property type="entry name" value="SBP_5_dom"/>
</dbReference>
<proteinExistence type="predicted"/>
<evidence type="ECO:0000313" key="5">
    <source>
        <dbReference type="Proteomes" id="UP001500782"/>
    </source>
</evidence>
<dbReference type="Pfam" id="PF00496">
    <property type="entry name" value="SBP_bac_5"/>
    <property type="match status" value="1"/>
</dbReference>
<evidence type="ECO:0000259" key="3">
    <source>
        <dbReference type="Pfam" id="PF12793"/>
    </source>
</evidence>
<evidence type="ECO:0000259" key="2">
    <source>
        <dbReference type="Pfam" id="PF00496"/>
    </source>
</evidence>
<dbReference type="InterPro" id="IPR039424">
    <property type="entry name" value="SBP_5"/>
</dbReference>